<feature type="compositionally biased region" description="Basic and acidic residues" evidence="1">
    <location>
        <begin position="1"/>
        <end position="17"/>
    </location>
</feature>
<dbReference type="Pfam" id="PF04801">
    <property type="entry name" value="RPC5"/>
    <property type="match status" value="1"/>
</dbReference>
<organism evidence="2 3">
    <name type="scientific">Plasmodium relictum</name>
    <dbReference type="NCBI Taxonomy" id="85471"/>
    <lineage>
        <taxon>Eukaryota</taxon>
        <taxon>Sar</taxon>
        <taxon>Alveolata</taxon>
        <taxon>Apicomplexa</taxon>
        <taxon>Aconoidasida</taxon>
        <taxon>Haemosporida</taxon>
        <taxon>Plasmodiidae</taxon>
        <taxon>Plasmodium</taxon>
        <taxon>Plasmodium (Haemamoeba)</taxon>
    </lineage>
</organism>
<accession>A0A1J1H8N2</accession>
<protein>
    <recommendedName>
        <fullName evidence="4">DNA-directed RNA polymerase III subunit RPC5</fullName>
    </recommendedName>
</protein>
<dbReference type="PANTHER" id="PTHR12069:SF0">
    <property type="entry name" value="DNA-DIRECTED RNA POLYMERASE III SUBUNIT RPC5"/>
    <property type="match status" value="1"/>
</dbReference>
<name>A0A1J1H8N2_PLARL</name>
<dbReference type="EMBL" id="LN835307">
    <property type="protein sequence ID" value="CRH01337.1"/>
    <property type="molecule type" value="Genomic_DNA"/>
</dbReference>
<proteinExistence type="predicted"/>
<feature type="region of interest" description="Disordered" evidence="1">
    <location>
        <begin position="1"/>
        <end position="31"/>
    </location>
</feature>
<dbReference type="GeneID" id="39737465"/>
<evidence type="ECO:0008006" key="4">
    <source>
        <dbReference type="Google" id="ProtNLM"/>
    </source>
</evidence>
<dbReference type="OMA" id="QEFATNI"/>
<dbReference type="OrthoDB" id="340681at2759"/>
<dbReference type="GO" id="GO:0042797">
    <property type="term" value="P:tRNA transcription by RNA polymerase III"/>
    <property type="evidence" value="ECO:0007669"/>
    <property type="project" value="TreeGrafter"/>
</dbReference>
<evidence type="ECO:0000256" key="1">
    <source>
        <dbReference type="SAM" id="MobiDB-lite"/>
    </source>
</evidence>
<dbReference type="PANTHER" id="PTHR12069">
    <property type="entry name" value="DNA-DIRECTED RNA POLYMERASES III 80 KDA POLYPEPTIDE RNA POLYMERASE III SUBUNIT 5"/>
    <property type="match status" value="1"/>
</dbReference>
<dbReference type="InterPro" id="IPR006886">
    <property type="entry name" value="RNA_pol_III_Rpc5"/>
</dbReference>
<keyword evidence="3" id="KW-1185">Reference proteome</keyword>
<reference evidence="2 3" key="1">
    <citation type="submission" date="2015-04" db="EMBL/GenBank/DDBJ databases">
        <authorList>
            <consortium name="Pathogen Informatics"/>
        </authorList>
    </citation>
    <scope>NUCLEOTIDE SEQUENCE [LARGE SCALE GENOMIC DNA]</scope>
    <source>
        <strain evidence="2 3">SGS1</strain>
    </source>
</reference>
<gene>
    <name evidence="2" type="ORF">PRELSG_1222100</name>
</gene>
<dbReference type="VEuPathDB" id="PlasmoDB:PRELSG_1222100"/>
<sequence length="679" mass="80588">MYEDLKELSKYEYKEESDSNSQTSDSEEDEIEEEIDIYLNNINENNLNNINTYLIQYPLRPKYRPYNFTNSIQNIYTSKNYNKLKHIKNNLSTNEETYVFEYKLHEYVKDDIHESNITYKNEASDKNISRLISTSVLCEYITNCVCIFKYNEIKKKKEIYMIPLKHIYQFKPCHNNIKFEMKFKEENKNNESLASNLKNNIETENNKYSNDNTSNDVDSWTNIVNIYDPDSYEAHEILSLFTNIDNKNDIINYKNDNNDKSMKTDIKEIKFDNDGYLYLNNICKNAKEENNLICNGSNKERKCKDNKNNSNKIEENIYMNINMLYFFSLTLDEQLLKILRIKNVQRFDEIKKFIKKNVDSELLLNTVKNYCVNILGLWVIKSKYLYKFLKGKEKKSENDKNMETFSYVDYKIKVRDLLLVILFKQVESILLKFIHDRKIQSSSNDIMNDDNSSKKINSSTSIIIENFEKATNLSNNVLIEIFTPLCEYKYTGYFFKHKIDEKFLGNNINLCLSYNEKWKNKMVKIAKIIQTYKNSKFIINDYKLDTRTLEKNITDLLHNNCLSFDDIYNQIKKEARNTSIDLPTFNQALNNIAININNMWALKIENESEFNSCRNAVINIYQNNHNAILSKNEIIYEVESYIKSSLNIPDIYFRNILKEFCVQKSGKYLFKGNDQLKNV</sequence>
<dbReference type="RefSeq" id="XP_028534337.1">
    <property type="nucleotide sequence ID" value="XM_028678005.1"/>
</dbReference>
<dbReference type="Proteomes" id="UP000220158">
    <property type="component" value="Chromosome 12"/>
</dbReference>
<dbReference type="GO" id="GO:0005666">
    <property type="term" value="C:RNA polymerase III complex"/>
    <property type="evidence" value="ECO:0007669"/>
    <property type="project" value="TreeGrafter"/>
</dbReference>
<dbReference type="KEGG" id="prel:PRELSG_1222100"/>
<dbReference type="AlphaFoldDB" id="A0A1J1H8N2"/>
<evidence type="ECO:0000313" key="2">
    <source>
        <dbReference type="EMBL" id="CRH01337.1"/>
    </source>
</evidence>
<evidence type="ECO:0000313" key="3">
    <source>
        <dbReference type="Proteomes" id="UP000220158"/>
    </source>
</evidence>